<dbReference type="InterPro" id="IPR045851">
    <property type="entry name" value="AMP-bd_C_sf"/>
</dbReference>
<keyword evidence="7" id="KW-0547">Nucleotide-binding</keyword>
<dbReference type="GO" id="GO:0005524">
    <property type="term" value="F:ATP binding"/>
    <property type="evidence" value="ECO:0007669"/>
    <property type="project" value="UniProtKB-KW"/>
</dbReference>
<dbReference type="Proteomes" id="UP000007819">
    <property type="component" value="Chromosome A1"/>
</dbReference>
<dbReference type="Gene3D" id="3.40.50.12780">
    <property type="entry name" value="N-terminal domain of ligase-like"/>
    <property type="match status" value="1"/>
</dbReference>
<dbReference type="GeneID" id="100166958"/>
<dbReference type="NCBIfam" id="NF006134">
    <property type="entry name" value="PRK08279.1"/>
    <property type="match status" value="1"/>
</dbReference>
<evidence type="ECO:0000256" key="1">
    <source>
        <dbReference type="ARBA" id="ARBA00004651"/>
    </source>
</evidence>
<dbReference type="RefSeq" id="XP_008186356.1">
    <property type="nucleotide sequence ID" value="XM_008188134.3"/>
</dbReference>
<dbReference type="GO" id="GO:0005324">
    <property type="term" value="F:long-chain fatty acid transmembrane transporter activity"/>
    <property type="evidence" value="ECO:0007669"/>
    <property type="project" value="TreeGrafter"/>
</dbReference>
<dbReference type="InterPro" id="IPR025110">
    <property type="entry name" value="AMP-bd_C"/>
</dbReference>
<feature type="transmembrane region" description="Helical" evidence="17">
    <location>
        <begin position="31"/>
        <end position="50"/>
    </location>
</feature>
<dbReference type="FunFam" id="3.40.50.12780:FF:000005">
    <property type="entry name" value="Solute carrier family 27 member 6"/>
    <property type="match status" value="1"/>
</dbReference>
<evidence type="ECO:0000256" key="9">
    <source>
        <dbReference type="ARBA" id="ARBA00022840"/>
    </source>
</evidence>
<sequence length="665" mass="74508">MNKDNQHSVSFVSFTAVTAVAVLLISLKYCILYVVTILSAVWLIINYWNFLVRVWQTLPRDAILIKDYSTYFIKIRIWNLLGCDTYAKIFKRNVEKHPNKIAFKHEGSTWRYIEVEEFSNQIANYFKEQGLKRGDIVALYMESCPEYVCIWLGLSKIGVIVALINNNLRADTLAHSIKVSNCSVVIIGKEQINALVEVINTTTDDKLNHLFTNTNVYIKNYIDDTSSLINTSISKAINLDYELKEISKSAPVKDISEGSSKDQMLYIYTSGTTGMPKAAIMTQSRAIYMAMGAKHIAGITEYDVVYTPLPLYHTAGGILGVSSVLLGGSTCVIRSKFSASNYWTDCLKYECTVAQYIGEMCRYCLASPPSDADKTHQVRLILGNGLRPQIWNDFITRFNIKKVAEFYGATEGNANMMNTTNKVGAVGFIPFIGEPFYPVTLIRVDPDTNEPIRGENNLCIKCKVGEPGLLVGKIRKTTENSFSGYVEKSASEKKIIKDVFSKGDKVFNSGDVLIRDEHNFFYFKDRTGDTFRWKGENVSTSEVEAAISNIVKLKDCLVYGVEVPNTEGKAGMVAIVDETSDLDLDKLSAGINKSLPAYARPLFLRVVKTPVSLTGTFKMKKNDVQNDGFDLTKVAEDPLYFNEGRKFVPLTQELRDSIVNGEKRL</sequence>
<feature type="transmembrane region" description="Helical" evidence="17">
    <location>
        <begin position="6"/>
        <end position="24"/>
    </location>
</feature>
<evidence type="ECO:0000259" key="18">
    <source>
        <dbReference type="Pfam" id="PF00501"/>
    </source>
</evidence>
<comment type="similarity">
    <text evidence="2">Belongs to the ATP-dependent AMP-binding enzyme family.</text>
</comment>
<evidence type="ECO:0000256" key="2">
    <source>
        <dbReference type="ARBA" id="ARBA00006432"/>
    </source>
</evidence>
<keyword evidence="9" id="KW-0067">ATP-binding</keyword>
<keyword evidence="6 17" id="KW-0812">Transmembrane</keyword>
<dbReference type="SUPFAM" id="SSF56801">
    <property type="entry name" value="Acetyl-CoA synthetase-like"/>
    <property type="match status" value="1"/>
</dbReference>
<evidence type="ECO:0000256" key="3">
    <source>
        <dbReference type="ARBA" id="ARBA00022448"/>
    </source>
</evidence>
<dbReference type="InterPro" id="IPR000873">
    <property type="entry name" value="AMP-dep_synth/lig_dom"/>
</dbReference>
<keyword evidence="8" id="KW-0443">Lipid metabolism</keyword>
<keyword evidence="4" id="KW-1003">Cell membrane</keyword>
<proteinExistence type="inferred from homology"/>
<dbReference type="GO" id="GO:0044539">
    <property type="term" value="P:long-chain fatty acid import into cell"/>
    <property type="evidence" value="ECO:0007669"/>
    <property type="project" value="TreeGrafter"/>
</dbReference>
<keyword evidence="10 17" id="KW-1133">Transmembrane helix</keyword>
<keyword evidence="8" id="KW-0276">Fatty acid metabolism</keyword>
<evidence type="ECO:0000256" key="11">
    <source>
        <dbReference type="ARBA" id="ARBA00023136"/>
    </source>
</evidence>
<reference evidence="20" key="2">
    <citation type="submission" date="2022-06" db="UniProtKB">
        <authorList>
            <consortium name="EnsemblMetazoa"/>
        </authorList>
    </citation>
    <scope>IDENTIFICATION</scope>
</reference>
<dbReference type="PANTHER" id="PTHR43107">
    <property type="entry name" value="LONG-CHAIN FATTY ACID TRANSPORT PROTEIN"/>
    <property type="match status" value="1"/>
</dbReference>
<evidence type="ECO:0000256" key="10">
    <source>
        <dbReference type="ARBA" id="ARBA00022989"/>
    </source>
</evidence>
<keyword evidence="3" id="KW-0813">Transport</keyword>
<comment type="subcellular location">
    <subcellularLocation>
        <location evidence="1">Cell membrane</location>
        <topology evidence="1">Multi-pass membrane protein</topology>
    </subcellularLocation>
</comment>
<evidence type="ECO:0000256" key="16">
    <source>
        <dbReference type="ARBA" id="ARBA00048666"/>
    </source>
</evidence>
<dbReference type="EnsemblMetazoa" id="XM_008188134.3">
    <property type="protein sequence ID" value="XP_008186356.1"/>
    <property type="gene ID" value="LOC100166958"/>
</dbReference>
<dbReference type="OrthoDB" id="288590at2759"/>
<keyword evidence="11 17" id="KW-0472">Membrane</keyword>
<organism evidence="20 21">
    <name type="scientific">Acyrthosiphon pisum</name>
    <name type="common">Pea aphid</name>
    <dbReference type="NCBI Taxonomy" id="7029"/>
    <lineage>
        <taxon>Eukaryota</taxon>
        <taxon>Metazoa</taxon>
        <taxon>Ecdysozoa</taxon>
        <taxon>Arthropoda</taxon>
        <taxon>Hexapoda</taxon>
        <taxon>Insecta</taxon>
        <taxon>Pterygota</taxon>
        <taxon>Neoptera</taxon>
        <taxon>Paraneoptera</taxon>
        <taxon>Hemiptera</taxon>
        <taxon>Sternorrhyncha</taxon>
        <taxon>Aphidomorpha</taxon>
        <taxon>Aphidoidea</taxon>
        <taxon>Aphididae</taxon>
        <taxon>Macrosiphini</taxon>
        <taxon>Acyrthosiphon</taxon>
    </lineage>
</organism>
<accession>A0A8R2FAU6</accession>
<evidence type="ECO:0000313" key="21">
    <source>
        <dbReference type="Proteomes" id="UP000007819"/>
    </source>
</evidence>
<feature type="domain" description="AMP-binding enzyme C-terminal" evidence="19">
    <location>
        <begin position="542"/>
        <end position="618"/>
    </location>
</feature>
<dbReference type="Pfam" id="PF00501">
    <property type="entry name" value="AMP-binding"/>
    <property type="match status" value="1"/>
</dbReference>
<evidence type="ECO:0000256" key="6">
    <source>
        <dbReference type="ARBA" id="ARBA00022692"/>
    </source>
</evidence>
<dbReference type="GO" id="GO:0005886">
    <property type="term" value="C:plasma membrane"/>
    <property type="evidence" value="ECO:0007669"/>
    <property type="project" value="UniProtKB-SubCell"/>
</dbReference>
<dbReference type="GO" id="GO:0004467">
    <property type="term" value="F:long-chain fatty acid-CoA ligase activity"/>
    <property type="evidence" value="ECO:0007669"/>
    <property type="project" value="UniProtKB-EC"/>
</dbReference>
<dbReference type="KEGG" id="api:100166958"/>
<dbReference type="GO" id="GO:0005789">
    <property type="term" value="C:endoplasmic reticulum membrane"/>
    <property type="evidence" value="ECO:0007669"/>
    <property type="project" value="TreeGrafter"/>
</dbReference>
<dbReference type="EC" id="6.2.1.3" evidence="13"/>
<dbReference type="Pfam" id="PF13193">
    <property type="entry name" value="AMP-binding_C"/>
    <property type="match status" value="1"/>
</dbReference>
<evidence type="ECO:0000256" key="4">
    <source>
        <dbReference type="ARBA" id="ARBA00022475"/>
    </source>
</evidence>
<dbReference type="PANTHER" id="PTHR43107:SF15">
    <property type="entry name" value="FATTY ACID TRANSPORT PROTEIN 3, ISOFORM A"/>
    <property type="match status" value="1"/>
</dbReference>
<dbReference type="FunFam" id="3.30.300.30:FF:000002">
    <property type="entry name" value="Long-chain fatty acid transport protein 1"/>
    <property type="match status" value="1"/>
</dbReference>
<evidence type="ECO:0000256" key="5">
    <source>
        <dbReference type="ARBA" id="ARBA00022598"/>
    </source>
</evidence>
<evidence type="ECO:0000256" key="7">
    <source>
        <dbReference type="ARBA" id="ARBA00022741"/>
    </source>
</evidence>
<dbReference type="InterPro" id="IPR042099">
    <property type="entry name" value="ANL_N_sf"/>
</dbReference>
<dbReference type="Gene3D" id="3.30.300.30">
    <property type="match status" value="1"/>
</dbReference>
<evidence type="ECO:0000259" key="19">
    <source>
        <dbReference type="Pfam" id="PF13193"/>
    </source>
</evidence>
<feature type="domain" description="AMP-dependent synthetase/ligase" evidence="18">
    <location>
        <begin position="90"/>
        <end position="453"/>
    </location>
</feature>
<dbReference type="AlphaFoldDB" id="A0A8R2FAU6"/>
<evidence type="ECO:0000256" key="13">
    <source>
        <dbReference type="ARBA" id="ARBA00026121"/>
    </source>
</evidence>
<comment type="catalytic activity">
    <reaction evidence="12">
        <text>a long-chain fatty acid + ATP + CoA = a long-chain fatty acyl-CoA + AMP + diphosphate</text>
        <dbReference type="Rhea" id="RHEA:15421"/>
        <dbReference type="ChEBI" id="CHEBI:30616"/>
        <dbReference type="ChEBI" id="CHEBI:33019"/>
        <dbReference type="ChEBI" id="CHEBI:57287"/>
        <dbReference type="ChEBI" id="CHEBI:57560"/>
        <dbReference type="ChEBI" id="CHEBI:83139"/>
        <dbReference type="ChEBI" id="CHEBI:456215"/>
        <dbReference type="EC" id="6.2.1.3"/>
    </reaction>
    <physiologicalReaction direction="left-to-right" evidence="12">
        <dbReference type="Rhea" id="RHEA:15422"/>
    </physiologicalReaction>
</comment>
<evidence type="ECO:0000256" key="8">
    <source>
        <dbReference type="ARBA" id="ARBA00022832"/>
    </source>
</evidence>
<keyword evidence="5" id="KW-0436">Ligase</keyword>
<evidence type="ECO:0000256" key="15">
    <source>
        <dbReference type="ARBA" id="ARBA00041297"/>
    </source>
</evidence>
<reference evidence="21" key="1">
    <citation type="submission" date="2010-06" db="EMBL/GenBank/DDBJ databases">
        <authorList>
            <person name="Jiang H."/>
            <person name="Abraham K."/>
            <person name="Ali S."/>
            <person name="Alsbrooks S.L."/>
            <person name="Anim B.N."/>
            <person name="Anosike U.S."/>
            <person name="Attaway T."/>
            <person name="Bandaranaike D.P."/>
            <person name="Battles P.K."/>
            <person name="Bell S.N."/>
            <person name="Bell A.V."/>
            <person name="Beltran B."/>
            <person name="Bickham C."/>
            <person name="Bustamante Y."/>
            <person name="Caleb T."/>
            <person name="Canada A."/>
            <person name="Cardenas V."/>
            <person name="Carter K."/>
            <person name="Chacko J."/>
            <person name="Chandrabose M.N."/>
            <person name="Chavez D."/>
            <person name="Chavez A."/>
            <person name="Chen L."/>
            <person name="Chu H.-S."/>
            <person name="Claassen K.J."/>
            <person name="Cockrell R."/>
            <person name="Collins M."/>
            <person name="Cooper J.A."/>
            <person name="Cree A."/>
            <person name="Curry S.M."/>
            <person name="Da Y."/>
            <person name="Dao M.D."/>
            <person name="Das B."/>
            <person name="Davila M.-L."/>
            <person name="Davy-Carroll L."/>
            <person name="Denson S."/>
            <person name="Dinh H."/>
            <person name="Ebong V.E."/>
            <person name="Edwards J.R."/>
            <person name="Egan A."/>
            <person name="El-Daye J."/>
            <person name="Escobedo L."/>
            <person name="Fernandez S."/>
            <person name="Fernando P.R."/>
            <person name="Flagg N."/>
            <person name="Forbes L.D."/>
            <person name="Fowler R.G."/>
            <person name="Fu Q."/>
            <person name="Gabisi R.A."/>
            <person name="Ganer J."/>
            <person name="Garbino Pronczuk A."/>
            <person name="Garcia R.M."/>
            <person name="Garner T."/>
            <person name="Garrett T.E."/>
            <person name="Gonzalez D.A."/>
            <person name="Hamid H."/>
            <person name="Hawkins E.S."/>
            <person name="Hirani K."/>
            <person name="Hogues M.E."/>
            <person name="Hollins B."/>
            <person name="Hsiao C.-H."/>
            <person name="Jabil R."/>
            <person name="James M.L."/>
            <person name="Jhangiani S.N."/>
            <person name="Johnson B."/>
            <person name="Johnson Q."/>
            <person name="Joshi V."/>
            <person name="Kalu J.B."/>
            <person name="Kam C."/>
            <person name="Kashfia A."/>
            <person name="Keebler J."/>
            <person name="Kisamo H."/>
            <person name="Kovar C.L."/>
            <person name="Lago L.A."/>
            <person name="Lai C.-Y."/>
            <person name="Laidlaw J."/>
            <person name="Lara F."/>
            <person name="Le T.-K."/>
            <person name="Lee S.L."/>
            <person name="Legall F.H."/>
            <person name="Lemon S.J."/>
            <person name="Lewis L.R."/>
            <person name="Li B."/>
            <person name="Liu Y."/>
            <person name="Liu Y.-S."/>
            <person name="Lopez J."/>
            <person name="Lozado R.J."/>
            <person name="Lu J."/>
            <person name="Madu R.C."/>
            <person name="Maheshwari M."/>
            <person name="Maheshwari R."/>
            <person name="Malloy K."/>
            <person name="Martinez E."/>
            <person name="Mathew T."/>
            <person name="Mercado I.C."/>
            <person name="Mercado C."/>
            <person name="Meyer B."/>
            <person name="Montgomery K."/>
            <person name="Morgan M.B."/>
            <person name="Munidasa M."/>
            <person name="Nazareth L.V."/>
            <person name="Nelson J."/>
            <person name="Ng B.M."/>
            <person name="Nguyen N.B."/>
            <person name="Nguyen P.Q."/>
            <person name="Nguyen T."/>
            <person name="Obregon M."/>
            <person name="Okwuonu G.O."/>
            <person name="Onwere C.G."/>
            <person name="Orozco G."/>
            <person name="Parra A."/>
            <person name="Patel S."/>
            <person name="Patil S."/>
            <person name="Perez A."/>
            <person name="Perez Y."/>
            <person name="Pham C."/>
            <person name="Primus E.L."/>
            <person name="Pu L.-L."/>
            <person name="Puazo M."/>
            <person name="Qin X."/>
            <person name="Quiroz J.B."/>
            <person name="Reese J."/>
            <person name="Richards S."/>
            <person name="Rives C.M."/>
            <person name="Robberts R."/>
            <person name="Ruiz S.J."/>
            <person name="Ruiz M.J."/>
            <person name="Santibanez J."/>
            <person name="Schneider B.W."/>
            <person name="Sisson I."/>
            <person name="Smith M."/>
            <person name="Sodergren E."/>
            <person name="Song X.-Z."/>
            <person name="Song B.B."/>
            <person name="Summersgill H."/>
            <person name="Thelus R."/>
            <person name="Thornton R.D."/>
            <person name="Trejos Z.Y."/>
            <person name="Usmani K."/>
            <person name="Vattathil S."/>
            <person name="Villasana D."/>
            <person name="Walker D.L."/>
            <person name="Wang S."/>
            <person name="Wang K."/>
            <person name="White C.S."/>
            <person name="Williams A.C."/>
            <person name="Williamson J."/>
            <person name="Wilson K."/>
            <person name="Woghiren I.O."/>
            <person name="Woodworth J.R."/>
            <person name="Worley K.C."/>
            <person name="Wright R.A."/>
            <person name="Wu W."/>
            <person name="Young L."/>
            <person name="Zhang L."/>
            <person name="Zhang J."/>
            <person name="Zhu Y."/>
            <person name="Muzny D.M."/>
            <person name="Weinstock G."/>
            <person name="Gibbs R.A."/>
        </authorList>
    </citation>
    <scope>NUCLEOTIDE SEQUENCE [LARGE SCALE GENOMIC DNA]</scope>
    <source>
        <strain evidence="21">LSR1</strain>
    </source>
</reference>
<comment type="catalytic activity">
    <reaction evidence="16">
        <text>tetracosanoate + ATP + CoA = tetracosanoyl-CoA + AMP + diphosphate</text>
        <dbReference type="Rhea" id="RHEA:33639"/>
        <dbReference type="ChEBI" id="CHEBI:30616"/>
        <dbReference type="ChEBI" id="CHEBI:31014"/>
        <dbReference type="ChEBI" id="CHEBI:33019"/>
        <dbReference type="ChEBI" id="CHEBI:57287"/>
        <dbReference type="ChEBI" id="CHEBI:65052"/>
        <dbReference type="ChEBI" id="CHEBI:456215"/>
    </reaction>
    <physiologicalReaction direction="left-to-right" evidence="16">
        <dbReference type="Rhea" id="RHEA:33640"/>
    </physiologicalReaction>
</comment>
<evidence type="ECO:0000256" key="14">
    <source>
        <dbReference type="ARBA" id="ARBA00036527"/>
    </source>
</evidence>
<evidence type="ECO:0000256" key="17">
    <source>
        <dbReference type="SAM" id="Phobius"/>
    </source>
</evidence>
<protein>
    <recommendedName>
        <fullName evidence="13">long-chain-fatty-acid--CoA ligase</fullName>
        <ecNumber evidence="13">6.2.1.3</ecNumber>
    </recommendedName>
    <alternativeName>
        <fullName evidence="15">Long-chain-fatty-acid--CoA ligase</fullName>
    </alternativeName>
</protein>
<keyword evidence="21" id="KW-1185">Reference proteome</keyword>
<name>A0A8R2FAU6_ACYPI</name>
<dbReference type="PROSITE" id="PS00455">
    <property type="entry name" value="AMP_BINDING"/>
    <property type="match status" value="1"/>
</dbReference>
<comment type="catalytic activity">
    <reaction evidence="14">
        <text>a very long-chain fatty acid + ATP + CoA = a very long-chain fatty acyl-CoA + AMP + diphosphate</text>
        <dbReference type="Rhea" id="RHEA:54536"/>
        <dbReference type="ChEBI" id="CHEBI:30616"/>
        <dbReference type="ChEBI" id="CHEBI:33019"/>
        <dbReference type="ChEBI" id="CHEBI:57287"/>
        <dbReference type="ChEBI" id="CHEBI:58950"/>
        <dbReference type="ChEBI" id="CHEBI:138261"/>
        <dbReference type="ChEBI" id="CHEBI:456215"/>
    </reaction>
    <physiologicalReaction direction="left-to-right" evidence="14">
        <dbReference type="Rhea" id="RHEA:54537"/>
    </physiologicalReaction>
</comment>
<dbReference type="InterPro" id="IPR020845">
    <property type="entry name" value="AMP-binding_CS"/>
</dbReference>
<evidence type="ECO:0000256" key="12">
    <source>
        <dbReference type="ARBA" id="ARBA00024484"/>
    </source>
</evidence>
<evidence type="ECO:0000313" key="20">
    <source>
        <dbReference type="EnsemblMetazoa" id="XP_008186356.1"/>
    </source>
</evidence>